<dbReference type="InterPro" id="IPR046036">
    <property type="entry name" value="DUF5994"/>
</dbReference>
<dbReference type="OrthoDB" id="3785441at2"/>
<proteinExistence type="predicted"/>
<dbReference type="AlphaFoldDB" id="A0A1X0DP41"/>
<reference evidence="1 2" key="1">
    <citation type="submission" date="2016-12" db="EMBL/GenBank/DDBJ databases">
        <title>The new phylogeny of genus Mycobacterium.</title>
        <authorList>
            <person name="Tortoli E."/>
            <person name="Trovato A."/>
            <person name="Cirillo D.M."/>
        </authorList>
    </citation>
    <scope>NUCLEOTIDE SEQUENCE [LARGE SCALE GENOMIC DNA]</scope>
    <source>
        <strain evidence="1 2">DSM 45130</strain>
    </source>
</reference>
<protein>
    <submittedName>
        <fullName evidence="1">Uncharacterized protein</fullName>
    </submittedName>
</protein>
<accession>A0A1X0DP41</accession>
<dbReference type="Pfam" id="PF19457">
    <property type="entry name" value="DUF5994"/>
    <property type="match status" value="1"/>
</dbReference>
<sequence>MTARRLARPVRLALAPRLGSDIDGAWWPRHASVAGELPELVSVLRTRLGEVDGIEINWSATEGASDLRSVAMEPAAPVGLHRRPRVMWVRGARSSAKLLVIPSLTSVEFGTLVLKVAAGLPIRGSDDSGEGTRQAQRVVVAARAESLSWTHRGCDAGTG</sequence>
<evidence type="ECO:0000313" key="1">
    <source>
        <dbReference type="EMBL" id="ORA74125.1"/>
    </source>
</evidence>
<dbReference type="EMBL" id="MVHS01000001">
    <property type="protein sequence ID" value="ORA74125.1"/>
    <property type="molecule type" value="Genomic_DNA"/>
</dbReference>
<dbReference type="Proteomes" id="UP000192801">
    <property type="component" value="Unassembled WGS sequence"/>
</dbReference>
<name>A0A1X0DP41_9MYCO</name>
<gene>
    <name evidence="1" type="ORF">BST26_00670</name>
</gene>
<dbReference type="RefSeq" id="WP_133052849.1">
    <property type="nucleotide sequence ID" value="NZ_AP022618.1"/>
</dbReference>
<evidence type="ECO:0000313" key="2">
    <source>
        <dbReference type="Proteomes" id="UP000192801"/>
    </source>
</evidence>
<comment type="caution">
    <text evidence="1">The sequence shown here is derived from an EMBL/GenBank/DDBJ whole genome shotgun (WGS) entry which is preliminary data.</text>
</comment>
<keyword evidence="2" id="KW-1185">Reference proteome</keyword>
<organism evidence="1 2">
    <name type="scientific">Mycolicibacterium insubricum</name>
    <dbReference type="NCBI Taxonomy" id="444597"/>
    <lineage>
        <taxon>Bacteria</taxon>
        <taxon>Bacillati</taxon>
        <taxon>Actinomycetota</taxon>
        <taxon>Actinomycetes</taxon>
        <taxon>Mycobacteriales</taxon>
        <taxon>Mycobacteriaceae</taxon>
        <taxon>Mycolicibacterium</taxon>
    </lineage>
</organism>